<name>A0A917Y0Y2_9BACI</name>
<feature type="coiled-coil region" evidence="1">
    <location>
        <begin position="19"/>
        <end position="167"/>
    </location>
</feature>
<dbReference type="RefSeq" id="WP_188857696.1">
    <property type="nucleotide sequence ID" value="NZ_BMOS01000016.1"/>
</dbReference>
<evidence type="ECO:0000313" key="2">
    <source>
        <dbReference type="EMBL" id="GGN60164.1"/>
    </source>
</evidence>
<keyword evidence="1" id="KW-0175">Coiled coil</keyword>
<dbReference type="Proteomes" id="UP000624041">
    <property type="component" value="Unassembled WGS sequence"/>
</dbReference>
<reference evidence="2" key="2">
    <citation type="submission" date="2020-09" db="EMBL/GenBank/DDBJ databases">
        <authorList>
            <person name="Sun Q."/>
            <person name="Ohkuma M."/>
        </authorList>
    </citation>
    <scope>NUCLEOTIDE SEQUENCE</scope>
    <source>
        <strain evidence="2">JCM 17251</strain>
    </source>
</reference>
<proteinExistence type="predicted"/>
<evidence type="ECO:0000256" key="1">
    <source>
        <dbReference type="SAM" id="Coils"/>
    </source>
</evidence>
<comment type="caution">
    <text evidence="2">The sequence shown here is derived from an EMBL/GenBank/DDBJ whole genome shotgun (WGS) entry which is preliminary data.</text>
</comment>
<organism evidence="2 3">
    <name type="scientific">Oceanobacillus indicireducens</name>
    <dbReference type="NCBI Taxonomy" id="1004261"/>
    <lineage>
        <taxon>Bacteria</taxon>
        <taxon>Bacillati</taxon>
        <taxon>Bacillota</taxon>
        <taxon>Bacilli</taxon>
        <taxon>Bacillales</taxon>
        <taxon>Bacillaceae</taxon>
        <taxon>Oceanobacillus</taxon>
    </lineage>
</organism>
<gene>
    <name evidence="2" type="ORF">GCM10007971_24030</name>
</gene>
<sequence length="312" mass="36031">MYAEINGKLIRVRGAINKKLKWEKQLADYHTELIEVENEISRLEKELIAEKKDVRRLERIGITNLIQTFFGSKHEKLRQEKQEVIAIQLQLEEAEKTKQEINESMNELHNKLQEVMKAEQNYQFLLAEKERIIKERDAEFGNRLFELNENEGDLEAYMTELDEAIEAGNKVKHALSNVIESLESAEGWGTLDMFGGGMISSMVKHDHIDKATDYIHQAQTSMRNFQKELLDVDDVSDLQIDISGMLKFADFFFDGFIVDWMVQGRIKDSLEQARDQHAGVVTIIQKLEMTLEGKSKELSVIQTEKKALIEGL</sequence>
<dbReference type="AlphaFoldDB" id="A0A917Y0Y2"/>
<evidence type="ECO:0000313" key="3">
    <source>
        <dbReference type="Proteomes" id="UP000624041"/>
    </source>
</evidence>
<protein>
    <submittedName>
        <fullName evidence="2">Uncharacterized protein</fullName>
    </submittedName>
</protein>
<keyword evidence="3" id="KW-1185">Reference proteome</keyword>
<dbReference type="EMBL" id="BMOS01000016">
    <property type="protein sequence ID" value="GGN60164.1"/>
    <property type="molecule type" value="Genomic_DNA"/>
</dbReference>
<reference evidence="2" key="1">
    <citation type="journal article" date="2014" name="Int. J. Syst. Evol. Microbiol.">
        <title>Complete genome sequence of Corynebacterium casei LMG S-19264T (=DSM 44701T), isolated from a smear-ripened cheese.</title>
        <authorList>
            <consortium name="US DOE Joint Genome Institute (JGI-PGF)"/>
            <person name="Walter F."/>
            <person name="Albersmeier A."/>
            <person name="Kalinowski J."/>
            <person name="Ruckert C."/>
        </authorList>
    </citation>
    <scope>NUCLEOTIDE SEQUENCE</scope>
    <source>
        <strain evidence="2">JCM 17251</strain>
    </source>
</reference>
<accession>A0A917Y0Y2</accession>